<dbReference type="SUPFAM" id="SSF52743">
    <property type="entry name" value="Subtilisin-like"/>
    <property type="match status" value="1"/>
</dbReference>
<organism evidence="4 5">
    <name type="scientific">Aspergillus bombycis</name>
    <dbReference type="NCBI Taxonomy" id="109264"/>
    <lineage>
        <taxon>Eukaryota</taxon>
        <taxon>Fungi</taxon>
        <taxon>Dikarya</taxon>
        <taxon>Ascomycota</taxon>
        <taxon>Pezizomycotina</taxon>
        <taxon>Eurotiomycetes</taxon>
        <taxon>Eurotiomycetidae</taxon>
        <taxon>Eurotiales</taxon>
        <taxon>Aspergillaceae</taxon>
        <taxon>Aspergillus</taxon>
    </lineage>
</organism>
<gene>
    <name evidence="4" type="ORF">ABOM_011269</name>
</gene>
<sequence>MSWTIERDSNNSGDIDKLKKALKIASDKGILLFCSTPDKDQDNQSDTHFPIQCDHSIKKFRAGAATQDGSLWKKASNPADFILPGGNIGIRKGDPDLRGSNVLKPGSSIATALAAGLAALIIYCVRLGRVTVREFQRIQEHEYMKEAFEHIGRSGGKSDGNYVRIGVESFFKKLSQNFTEPSED</sequence>
<keyword evidence="3" id="KW-0472">Membrane</keyword>
<dbReference type="GeneID" id="34454659"/>
<protein>
    <submittedName>
        <fullName evidence="4">Uncharacterized protein</fullName>
    </submittedName>
</protein>
<dbReference type="Gene3D" id="3.40.50.200">
    <property type="entry name" value="Peptidase S8/S53 domain"/>
    <property type="match status" value="1"/>
</dbReference>
<dbReference type="AlphaFoldDB" id="A0A1F7ZKX2"/>
<accession>A0A1F7ZKX2</accession>
<evidence type="ECO:0000313" key="4">
    <source>
        <dbReference type="EMBL" id="OGM40072.1"/>
    </source>
</evidence>
<keyword evidence="3" id="KW-1133">Transmembrane helix</keyword>
<evidence type="ECO:0000256" key="1">
    <source>
        <dbReference type="ARBA" id="ARBA00022729"/>
    </source>
</evidence>
<evidence type="ECO:0000256" key="2">
    <source>
        <dbReference type="ARBA" id="ARBA00023145"/>
    </source>
</evidence>
<keyword evidence="2" id="KW-0865">Zymogen</keyword>
<dbReference type="OrthoDB" id="5093543at2759"/>
<evidence type="ECO:0000256" key="3">
    <source>
        <dbReference type="SAM" id="Phobius"/>
    </source>
</evidence>
<evidence type="ECO:0000313" key="5">
    <source>
        <dbReference type="Proteomes" id="UP000179179"/>
    </source>
</evidence>
<proteinExistence type="predicted"/>
<name>A0A1F7ZKX2_9EURO</name>
<dbReference type="RefSeq" id="XP_022383789.1">
    <property type="nucleotide sequence ID" value="XM_022538397.1"/>
</dbReference>
<dbReference type="GO" id="GO:0004252">
    <property type="term" value="F:serine-type endopeptidase activity"/>
    <property type="evidence" value="ECO:0007669"/>
    <property type="project" value="InterPro"/>
</dbReference>
<reference evidence="4 5" key="1">
    <citation type="journal article" date="2016" name="Genome Biol. Evol.">
        <title>Draft genome sequence of an aflatoxigenic Aspergillus species, A. bombycis.</title>
        <authorList>
            <person name="Moore G.G."/>
            <person name="Mack B.M."/>
            <person name="Beltz S.B."/>
            <person name="Gilbert M.K."/>
        </authorList>
    </citation>
    <scope>NUCLEOTIDE SEQUENCE [LARGE SCALE GENOMIC DNA]</scope>
    <source>
        <strain evidence="5">NRRL 26010</strain>
    </source>
</reference>
<dbReference type="STRING" id="109264.A0A1F7ZKX2"/>
<feature type="transmembrane region" description="Helical" evidence="3">
    <location>
        <begin position="109"/>
        <end position="128"/>
    </location>
</feature>
<keyword evidence="5" id="KW-1185">Reference proteome</keyword>
<comment type="caution">
    <text evidence="4">The sequence shown here is derived from an EMBL/GenBank/DDBJ whole genome shotgun (WGS) entry which is preliminary data.</text>
</comment>
<keyword evidence="1" id="KW-0732">Signal</keyword>
<keyword evidence="3" id="KW-0812">Transmembrane</keyword>
<dbReference type="InterPro" id="IPR036852">
    <property type="entry name" value="Peptidase_S8/S53_dom_sf"/>
</dbReference>
<dbReference type="EMBL" id="LYCR01000161">
    <property type="protein sequence ID" value="OGM40072.1"/>
    <property type="molecule type" value="Genomic_DNA"/>
</dbReference>
<dbReference type="GO" id="GO:0006508">
    <property type="term" value="P:proteolysis"/>
    <property type="evidence" value="ECO:0007669"/>
    <property type="project" value="InterPro"/>
</dbReference>
<dbReference type="Proteomes" id="UP000179179">
    <property type="component" value="Unassembled WGS sequence"/>
</dbReference>